<evidence type="ECO:0000313" key="2">
    <source>
        <dbReference type="Proteomes" id="UP000248897"/>
    </source>
</evidence>
<evidence type="ECO:0000313" key="1">
    <source>
        <dbReference type="EMBL" id="SQI30840.1"/>
    </source>
</evidence>
<reference evidence="1 2" key="1">
    <citation type="submission" date="2018-06" db="EMBL/GenBank/DDBJ databases">
        <authorList>
            <consortium name="Pathogen Informatics"/>
            <person name="Doyle S."/>
        </authorList>
    </citation>
    <scope>NUCLEOTIDE SEQUENCE [LARGE SCALE GENOMIC DNA]</scope>
    <source>
        <strain evidence="1 2">NCTC12961</strain>
    </source>
</reference>
<proteinExistence type="predicted"/>
<protein>
    <submittedName>
        <fullName evidence="1">Uncharacterized protein</fullName>
    </submittedName>
</protein>
<accession>A0A2X4UD64</accession>
<dbReference type="AlphaFoldDB" id="A0A2X4UD64"/>
<organism evidence="1 2">
    <name type="scientific">Serratia plymuthica</name>
    <dbReference type="NCBI Taxonomy" id="82996"/>
    <lineage>
        <taxon>Bacteria</taxon>
        <taxon>Pseudomonadati</taxon>
        <taxon>Pseudomonadota</taxon>
        <taxon>Gammaproteobacteria</taxon>
        <taxon>Enterobacterales</taxon>
        <taxon>Yersiniaceae</taxon>
        <taxon>Serratia</taxon>
    </lineage>
</organism>
<sequence length="55" mass="6072">MIAPVLEQKHRAGDREAIGDLVDAQYLLSKPLMARGLWLLETIVTAAPLLGCWAR</sequence>
<dbReference type="Proteomes" id="UP000248897">
    <property type="component" value="Chromosome 1"/>
</dbReference>
<dbReference type="EMBL" id="LS483469">
    <property type="protein sequence ID" value="SQI30840.1"/>
    <property type="molecule type" value="Genomic_DNA"/>
</dbReference>
<name>A0A2X4UD64_SERPL</name>
<gene>
    <name evidence="1" type="ORF">NCTC12961_00649</name>
</gene>